<organism evidence="1 2">
    <name type="scientific">Dovyalis caffra</name>
    <dbReference type="NCBI Taxonomy" id="77055"/>
    <lineage>
        <taxon>Eukaryota</taxon>
        <taxon>Viridiplantae</taxon>
        <taxon>Streptophyta</taxon>
        <taxon>Embryophyta</taxon>
        <taxon>Tracheophyta</taxon>
        <taxon>Spermatophyta</taxon>
        <taxon>Magnoliopsida</taxon>
        <taxon>eudicotyledons</taxon>
        <taxon>Gunneridae</taxon>
        <taxon>Pentapetalae</taxon>
        <taxon>rosids</taxon>
        <taxon>fabids</taxon>
        <taxon>Malpighiales</taxon>
        <taxon>Salicaceae</taxon>
        <taxon>Flacourtieae</taxon>
        <taxon>Dovyalis</taxon>
    </lineage>
</organism>
<name>A0AAV1SSK5_9ROSI</name>
<comment type="caution">
    <text evidence="1">The sequence shown here is derived from an EMBL/GenBank/DDBJ whole genome shotgun (WGS) entry which is preliminary data.</text>
</comment>
<evidence type="ECO:0000313" key="1">
    <source>
        <dbReference type="EMBL" id="CAK7356711.1"/>
    </source>
</evidence>
<gene>
    <name evidence="1" type="ORF">DCAF_LOCUS26985</name>
</gene>
<dbReference type="EMBL" id="CAWUPB010001197">
    <property type="protein sequence ID" value="CAK7356711.1"/>
    <property type="molecule type" value="Genomic_DNA"/>
</dbReference>
<dbReference type="AlphaFoldDB" id="A0AAV1SSK5"/>
<proteinExistence type="predicted"/>
<keyword evidence="2" id="KW-1185">Reference proteome</keyword>
<dbReference type="Proteomes" id="UP001314170">
    <property type="component" value="Unassembled WGS sequence"/>
</dbReference>
<reference evidence="1 2" key="1">
    <citation type="submission" date="2024-01" db="EMBL/GenBank/DDBJ databases">
        <authorList>
            <person name="Waweru B."/>
        </authorList>
    </citation>
    <scope>NUCLEOTIDE SEQUENCE [LARGE SCALE GENOMIC DNA]</scope>
</reference>
<accession>A0AAV1SSK5</accession>
<sequence length="77" mass="8559">MTSFFPPETVKSVEGELGKSDFTPRKLVFTEFGLSPVVSASPLPTSPQERLLSQTKLHLLPRSQSLPEYLCDRLAPK</sequence>
<evidence type="ECO:0000313" key="2">
    <source>
        <dbReference type="Proteomes" id="UP001314170"/>
    </source>
</evidence>
<protein>
    <submittedName>
        <fullName evidence="1">Uncharacterized protein</fullName>
    </submittedName>
</protein>